<dbReference type="KEGG" id="bgh:BDBG_18070"/>
<name>A0A179V593_BLAGS</name>
<dbReference type="RefSeq" id="XP_031581494.1">
    <property type="nucleotide sequence ID" value="XM_031725657.1"/>
</dbReference>
<sequence length="83" mass="8441">MTDATAAPATPIASFRGWLIEAAWLGAMISNAFPNPPKGSSFGSVVLVVVADGSEVVVDVGSDAVAEGGRDGMTYESLVVEVE</sequence>
<dbReference type="OrthoDB" id="5427833at2759"/>
<keyword evidence="2" id="KW-1185">Reference proteome</keyword>
<protein>
    <submittedName>
        <fullName evidence="1">Uncharacterized protein</fullName>
    </submittedName>
</protein>
<reference evidence="2" key="1">
    <citation type="journal article" date="2015" name="PLoS Genet.">
        <title>The dynamic genome and transcriptome of the human fungal pathogen Blastomyces and close relative Emmonsia.</title>
        <authorList>
            <person name="Munoz J.F."/>
            <person name="Gauthier G.M."/>
            <person name="Desjardins C.A."/>
            <person name="Gallo J.E."/>
            <person name="Holder J."/>
            <person name="Sullivan T.D."/>
            <person name="Marty A.J."/>
            <person name="Carmen J.C."/>
            <person name="Chen Z."/>
            <person name="Ding L."/>
            <person name="Gujja S."/>
            <person name="Magrini V."/>
            <person name="Misas E."/>
            <person name="Mitreva M."/>
            <person name="Priest M."/>
            <person name="Saif S."/>
            <person name="Whiston E.A."/>
            <person name="Young S."/>
            <person name="Zeng Q."/>
            <person name="Goldman W.E."/>
            <person name="Mardis E.R."/>
            <person name="Taylor J.W."/>
            <person name="McEwen J.G."/>
            <person name="Clay O.K."/>
            <person name="Klein B.S."/>
            <person name="Cuomo C.A."/>
        </authorList>
    </citation>
    <scope>NUCLEOTIDE SEQUENCE [LARGE SCALE GENOMIC DNA]</scope>
    <source>
        <strain evidence="2">SLH14081</strain>
    </source>
</reference>
<dbReference type="EMBL" id="GG657499">
    <property type="protein sequence ID" value="OAT14521.1"/>
    <property type="molecule type" value="Genomic_DNA"/>
</dbReference>
<dbReference type="GeneID" id="42529553"/>
<evidence type="ECO:0000313" key="1">
    <source>
        <dbReference type="EMBL" id="OAT14521.1"/>
    </source>
</evidence>
<dbReference type="AlphaFoldDB" id="A0A179V593"/>
<organism evidence="1 2">
    <name type="scientific">Blastomyces gilchristii (strain SLH14081)</name>
    <name type="common">Blastomyces dermatitidis</name>
    <dbReference type="NCBI Taxonomy" id="559298"/>
    <lineage>
        <taxon>Eukaryota</taxon>
        <taxon>Fungi</taxon>
        <taxon>Dikarya</taxon>
        <taxon>Ascomycota</taxon>
        <taxon>Pezizomycotina</taxon>
        <taxon>Eurotiomycetes</taxon>
        <taxon>Eurotiomycetidae</taxon>
        <taxon>Onygenales</taxon>
        <taxon>Ajellomycetaceae</taxon>
        <taxon>Blastomyces</taxon>
    </lineage>
</organism>
<evidence type="ECO:0000313" key="2">
    <source>
        <dbReference type="Proteomes" id="UP000002038"/>
    </source>
</evidence>
<dbReference type="VEuPathDB" id="FungiDB:BDBG_18070"/>
<gene>
    <name evidence="1" type="ORF">BDBG_18070</name>
</gene>
<proteinExistence type="predicted"/>
<dbReference type="Proteomes" id="UP000002038">
    <property type="component" value="Unassembled WGS sequence"/>
</dbReference>
<accession>A0A179V593</accession>